<proteinExistence type="predicted"/>
<sequence>MRRSARLPWCWCWCWWPGPGPGSVQRTTAFKVQTVLLRRSASDLLARHPLGEEPGELTRAQETPLPWSNSDPPSLLDTKSISCVSNSVMTGLPTSVIAGLPPNRPGGRIF</sequence>
<comment type="caution">
    <text evidence="3">The sequence shown here is derived from an EMBL/GenBank/DDBJ whole genome shotgun (WGS) entry which is preliminary data.</text>
</comment>
<gene>
    <name evidence="3" type="ORF">EV421DRAFT_975608</name>
</gene>
<dbReference type="Proteomes" id="UP001175226">
    <property type="component" value="Unassembled WGS sequence"/>
</dbReference>
<evidence type="ECO:0000256" key="1">
    <source>
        <dbReference type="SAM" id="MobiDB-lite"/>
    </source>
</evidence>
<feature type="region of interest" description="Disordered" evidence="1">
    <location>
        <begin position="48"/>
        <end position="73"/>
    </location>
</feature>
<keyword evidence="4" id="KW-1185">Reference proteome</keyword>
<feature type="signal peptide" evidence="2">
    <location>
        <begin position="1"/>
        <end position="22"/>
    </location>
</feature>
<evidence type="ECO:0000313" key="3">
    <source>
        <dbReference type="EMBL" id="KAK0438297.1"/>
    </source>
</evidence>
<evidence type="ECO:0008006" key="5">
    <source>
        <dbReference type="Google" id="ProtNLM"/>
    </source>
</evidence>
<keyword evidence="2" id="KW-0732">Signal</keyword>
<dbReference type="AlphaFoldDB" id="A0AA39JAC3"/>
<reference evidence="3" key="1">
    <citation type="submission" date="2023-06" db="EMBL/GenBank/DDBJ databases">
        <authorList>
            <consortium name="Lawrence Berkeley National Laboratory"/>
            <person name="Ahrendt S."/>
            <person name="Sahu N."/>
            <person name="Indic B."/>
            <person name="Wong-Bajracharya J."/>
            <person name="Merenyi Z."/>
            <person name="Ke H.-M."/>
            <person name="Monk M."/>
            <person name="Kocsube S."/>
            <person name="Drula E."/>
            <person name="Lipzen A."/>
            <person name="Balint B."/>
            <person name="Henrissat B."/>
            <person name="Andreopoulos B."/>
            <person name="Martin F.M."/>
            <person name="Harder C.B."/>
            <person name="Rigling D."/>
            <person name="Ford K.L."/>
            <person name="Foster G.D."/>
            <person name="Pangilinan J."/>
            <person name="Papanicolaou A."/>
            <person name="Barry K."/>
            <person name="LaButti K."/>
            <person name="Viragh M."/>
            <person name="Koriabine M."/>
            <person name="Yan M."/>
            <person name="Riley R."/>
            <person name="Champramary S."/>
            <person name="Plett K.L."/>
            <person name="Tsai I.J."/>
            <person name="Slot J."/>
            <person name="Sipos G."/>
            <person name="Plett J."/>
            <person name="Nagy L.G."/>
            <person name="Grigoriev I.V."/>
        </authorList>
    </citation>
    <scope>NUCLEOTIDE SEQUENCE</scope>
    <source>
        <strain evidence="3">FPL87.14</strain>
    </source>
</reference>
<organism evidence="3 4">
    <name type="scientific">Armillaria borealis</name>
    <dbReference type="NCBI Taxonomy" id="47425"/>
    <lineage>
        <taxon>Eukaryota</taxon>
        <taxon>Fungi</taxon>
        <taxon>Dikarya</taxon>
        <taxon>Basidiomycota</taxon>
        <taxon>Agaricomycotina</taxon>
        <taxon>Agaricomycetes</taxon>
        <taxon>Agaricomycetidae</taxon>
        <taxon>Agaricales</taxon>
        <taxon>Marasmiineae</taxon>
        <taxon>Physalacriaceae</taxon>
        <taxon>Armillaria</taxon>
    </lineage>
</organism>
<evidence type="ECO:0000256" key="2">
    <source>
        <dbReference type="SAM" id="SignalP"/>
    </source>
</evidence>
<protein>
    <recommendedName>
        <fullName evidence="5">Secreted protein</fullName>
    </recommendedName>
</protein>
<evidence type="ECO:0000313" key="4">
    <source>
        <dbReference type="Proteomes" id="UP001175226"/>
    </source>
</evidence>
<dbReference type="EMBL" id="JAUEPT010000044">
    <property type="protein sequence ID" value="KAK0438297.1"/>
    <property type="molecule type" value="Genomic_DNA"/>
</dbReference>
<feature type="chain" id="PRO_5041230351" description="Secreted protein" evidence="2">
    <location>
        <begin position="23"/>
        <end position="110"/>
    </location>
</feature>
<accession>A0AA39JAC3</accession>
<name>A0AA39JAC3_9AGAR</name>